<gene>
    <name evidence="1" type="ORF">LCGC14_0359360</name>
</gene>
<dbReference type="EMBL" id="LAZR01000277">
    <property type="protein sequence ID" value="KKN77521.1"/>
    <property type="molecule type" value="Genomic_DNA"/>
</dbReference>
<organism evidence="1">
    <name type="scientific">marine sediment metagenome</name>
    <dbReference type="NCBI Taxonomy" id="412755"/>
    <lineage>
        <taxon>unclassified sequences</taxon>
        <taxon>metagenomes</taxon>
        <taxon>ecological metagenomes</taxon>
    </lineage>
</organism>
<comment type="caution">
    <text evidence="1">The sequence shown here is derived from an EMBL/GenBank/DDBJ whole genome shotgun (WGS) entry which is preliminary data.</text>
</comment>
<proteinExistence type="predicted"/>
<name>A0A0F9VVP9_9ZZZZ</name>
<sequence>MPLHCPGKICPIKVTCRRYYCCKPMNCACGIMKDPPYNAKRRECLMFMPWRDKQARGKGNPTQCTYQ</sequence>
<reference evidence="1" key="1">
    <citation type="journal article" date="2015" name="Nature">
        <title>Complex archaea that bridge the gap between prokaryotes and eukaryotes.</title>
        <authorList>
            <person name="Spang A."/>
            <person name="Saw J.H."/>
            <person name="Jorgensen S.L."/>
            <person name="Zaremba-Niedzwiedzka K."/>
            <person name="Martijn J."/>
            <person name="Lind A.E."/>
            <person name="van Eijk R."/>
            <person name="Schleper C."/>
            <person name="Guy L."/>
            <person name="Ettema T.J."/>
        </authorList>
    </citation>
    <scope>NUCLEOTIDE SEQUENCE</scope>
</reference>
<dbReference type="AlphaFoldDB" id="A0A0F9VVP9"/>
<protein>
    <submittedName>
        <fullName evidence="1">Uncharacterized protein</fullName>
    </submittedName>
</protein>
<accession>A0A0F9VVP9</accession>
<evidence type="ECO:0000313" key="1">
    <source>
        <dbReference type="EMBL" id="KKN77521.1"/>
    </source>
</evidence>